<reference evidence="2 3" key="1">
    <citation type="submission" date="2018-06" db="EMBL/GenBank/DDBJ databases">
        <authorList>
            <consortium name="Pathogen Informatics"/>
            <person name="Doyle S."/>
        </authorList>
    </citation>
    <scope>NUCLEOTIDE SEQUENCE [LARGE SCALE GENOMIC DNA]</scope>
    <source>
        <strain evidence="2 3">NCTC11343</strain>
    </source>
</reference>
<dbReference type="InterPro" id="IPR046615">
    <property type="entry name" value="DUF6728"/>
</dbReference>
<evidence type="ECO:0000313" key="3">
    <source>
        <dbReference type="Proteomes" id="UP000251241"/>
    </source>
</evidence>
<dbReference type="Pfam" id="PF20498">
    <property type="entry name" value="DUF6728"/>
    <property type="match status" value="1"/>
</dbReference>
<evidence type="ECO:0000313" key="2">
    <source>
        <dbReference type="EMBL" id="SPZ87537.1"/>
    </source>
</evidence>
<dbReference type="Proteomes" id="UP000251241">
    <property type="component" value="Unassembled WGS sequence"/>
</dbReference>
<proteinExistence type="predicted"/>
<keyword evidence="1" id="KW-1133">Transmembrane helix</keyword>
<accession>A0A2X2IZJ9</accession>
<feature type="transmembrane region" description="Helical" evidence="1">
    <location>
        <begin position="21"/>
        <end position="39"/>
    </location>
</feature>
<keyword evidence="1" id="KW-0472">Membrane</keyword>
<dbReference type="GeneID" id="97183675"/>
<dbReference type="EMBL" id="UAUU01000009">
    <property type="protein sequence ID" value="SPZ87537.1"/>
    <property type="molecule type" value="Genomic_DNA"/>
</dbReference>
<organism evidence="2 3">
    <name type="scientific">Sphingobacterium multivorum</name>
    <dbReference type="NCBI Taxonomy" id="28454"/>
    <lineage>
        <taxon>Bacteria</taxon>
        <taxon>Pseudomonadati</taxon>
        <taxon>Bacteroidota</taxon>
        <taxon>Sphingobacteriia</taxon>
        <taxon>Sphingobacteriales</taxon>
        <taxon>Sphingobacteriaceae</taxon>
        <taxon>Sphingobacterium</taxon>
    </lineage>
</organism>
<name>A0A2X2IZJ9_SPHMU</name>
<protein>
    <submittedName>
        <fullName evidence="2">Uncharacterized protein</fullName>
    </submittedName>
</protein>
<dbReference type="AlphaFoldDB" id="A0A2X2IZJ9"/>
<gene>
    <name evidence="2" type="ORF">NCTC11343_02969</name>
</gene>
<sequence length="43" mass="4950">MYFFRKRNADRPTNGSIKAMHIINATAIIVFLLGLIYKICFTS</sequence>
<evidence type="ECO:0000256" key="1">
    <source>
        <dbReference type="SAM" id="Phobius"/>
    </source>
</evidence>
<keyword evidence="1" id="KW-0812">Transmembrane</keyword>
<dbReference type="RefSeq" id="WP_313372293.1">
    <property type="nucleotide sequence ID" value="NZ_CP068089.1"/>
</dbReference>